<protein>
    <submittedName>
        <fullName evidence="1">Uncharacterized protein</fullName>
    </submittedName>
</protein>
<accession>A0A2Z7AAD5</accession>
<sequence>MDQEMREFRVTSCWFGKTVEEVERRRFVKLKRCVLEPTARRFLAIARRCRLKKSIRQRFAFTLKIQQMTCAMIKNQQIATGPVVEFEKKSALTNKEFSRWIISKANPAADDLAMQKFSSNAKFSSDADFIFSTKKLEFLDAKQDCCTGNFTSESRRDLSRVQGRFRAVTVKLRESEKQQFCTPKICGNFSRILSQSSVQATVLQVRDLGRIRAIDSLPDLVQTAGFVLPDFTPNSSQEPNTSAI</sequence>
<dbReference type="EMBL" id="KV017264">
    <property type="protein sequence ID" value="KZV18670.1"/>
    <property type="molecule type" value="Genomic_DNA"/>
</dbReference>
<dbReference type="AlphaFoldDB" id="A0A2Z7AAD5"/>
<keyword evidence="2" id="KW-1185">Reference proteome</keyword>
<evidence type="ECO:0000313" key="1">
    <source>
        <dbReference type="EMBL" id="KZV18670.1"/>
    </source>
</evidence>
<name>A0A2Z7AAD5_9LAMI</name>
<organism evidence="1 2">
    <name type="scientific">Dorcoceras hygrometricum</name>
    <dbReference type="NCBI Taxonomy" id="472368"/>
    <lineage>
        <taxon>Eukaryota</taxon>
        <taxon>Viridiplantae</taxon>
        <taxon>Streptophyta</taxon>
        <taxon>Embryophyta</taxon>
        <taxon>Tracheophyta</taxon>
        <taxon>Spermatophyta</taxon>
        <taxon>Magnoliopsida</taxon>
        <taxon>eudicotyledons</taxon>
        <taxon>Gunneridae</taxon>
        <taxon>Pentapetalae</taxon>
        <taxon>asterids</taxon>
        <taxon>lamiids</taxon>
        <taxon>Lamiales</taxon>
        <taxon>Gesneriaceae</taxon>
        <taxon>Didymocarpoideae</taxon>
        <taxon>Trichosporeae</taxon>
        <taxon>Loxocarpinae</taxon>
        <taxon>Dorcoceras</taxon>
    </lineage>
</organism>
<proteinExistence type="predicted"/>
<gene>
    <name evidence="1" type="ORF">F511_40255</name>
</gene>
<evidence type="ECO:0000313" key="2">
    <source>
        <dbReference type="Proteomes" id="UP000250235"/>
    </source>
</evidence>
<reference evidence="1 2" key="1">
    <citation type="journal article" date="2015" name="Proc. Natl. Acad. Sci. U.S.A.">
        <title>The resurrection genome of Boea hygrometrica: A blueprint for survival of dehydration.</title>
        <authorList>
            <person name="Xiao L."/>
            <person name="Yang G."/>
            <person name="Zhang L."/>
            <person name="Yang X."/>
            <person name="Zhao S."/>
            <person name="Ji Z."/>
            <person name="Zhou Q."/>
            <person name="Hu M."/>
            <person name="Wang Y."/>
            <person name="Chen M."/>
            <person name="Xu Y."/>
            <person name="Jin H."/>
            <person name="Xiao X."/>
            <person name="Hu G."/>
            <person name="Bao F."/>
            <person name="Hu Y."/>
            <person name="Wan P."/>
            <person name="Li L."/>
            <person name="Deng X."/>
            <person name="Kuang T."/>
            <person name="Xiang C."/>
            <person name="Zhu J.K."/>
            <person name="Oliver M.J."/>
            <person name="He Y."/>
        </authorList>
    </citation>
    <scope>NUCLEOTIDE SEQUENCE [LARGE SCALE GENOMIC DNA]</scope>
    <source>
        <strain evidence="2">cv. XS01</strain>
    </source>
</reference>
<dbReference type="Proteomes" id="UP000250235">
    <property type="component" value="Unassembled WGS sequence"/>
</dbReference>